<evidence type="ECO:0000313" key="1">
    <source>
        <dbReference type="EMBL" id="KAK7284105.1"/>
    </source>
</evidence>
<keyword evidence="2" id="KW-1185">Reference proteome</keyword>
<organism evidence="1 2">
    <name type="scientific">Clitoria ternatea</name>
    <name type="common">Butterfly pea</name>
    <dbReference type="NCBI Taxonomy" id="43366"/>
    <lineage>
        <taxon>Eukaryota</taxon>
        <taxon>Viridiplantae</taxon>
        <taxon>Streptophyta</taxon>
        <taxon>Embryophyta</taxon>
        <taxon>Tracheophyta</taxon>
        <taxon>Spermatophyta</taxon>
        <taxon>Magnoliopsida</taxon>
        <taxon>eudicotyledons</taxon>
        <taxon>Gunneridae</taxon>
        <taxon>Pentapetalae</taxon>
        <taxon>rosids</taxon>
        <taxon>fabids</taxon>
        <taxon>Fabales</taxon>
        <taxon>Fabaceae</taxon>
        <taxon>Papilionoideae</taxon>
        <taxon>50 kb inversion clade</taxon>
        <taxon>NPAAA clade</taxon>
        <taxon>indigoferoid/millettioid clade</taxon>
        <taxon>Phaseoleae</taxon>
        <taxon>Clitoria</taxon>
    </lineage>
</organism>
<reference evidence="1 2" key="1">
    <citation type="submission" date="2024-01" db="EMBL/GenBank/DDBJ databases">
        <title>The genomes of 5 underutilized Papilionoideae crops provide insights into root nodulation and disease resistance.</title>
        <authorList>
            <person name="Yuan L."/>
        </authorList>
    </citation>
    <scope>NUCLEOTIDE SEQUENCE [LARGE SCALE GENOMIC DNA]</scope>
    <source>
        <strain evidence="1">LY-2023</strain>
        <tissue evidence="1">Leaf</tissue>
    </source>
</reference>
<evidence type="ECO:0000313" key="2">
    <source>
        <dbReference type="Proteomes" id="UP001359559"/>
    </source>
</evidence>
<accession>A0AAN9P2S7</accession>
<name>A0AAN9P2S7_CLITE</name>
<sequence length="74" mass="8364">MFTAAVSGNAVVFYCCTELKAGYQLQVMNSHALEFGWCLKVHLPFKSIWNVSVDPEIDDGQYLVEFTIFGWPLS</sequence>
<dbReference type="AlphaFoldDB" id="A0AAN9P2S7"/>
<gene>
    <name evidence="1" type="ORF">RJT34_18844</name>
</gene>
<dbReference type="Proteomes" id="UP001359559">
    <property type="component" value="Unassembled WGS sequence"/>
</dbReference>
<dbReference type="EMBL" id="JAYKXN010000005">
    <property type="protein sequence ID" value="KAK7284105.1"/>
    <property type="molecule type" value="Genomic_DNA"/>
</dbReference>
<proteinExistence type="predicted"/>
<protein>
    <submittedName>
        <fullName evidence="1">Uncharacterized protein</fullName>
    </submittedName>
</protein>
<comment type="caution">
    <text evidence="1">The sequence shown here is derived from an EMBL/GenBank/DDBJ whole genome shotgun (WGS) entry which is preliminary data.</text>
</comment>